<sequence>MNYKYKEFDMFTVDQIKSMVNHDIDRALELFADGYVAAYRIEHENRQVYELFDKRNDELRQALDLCRQCLKLAETAIQNRK</sequence>
<evidence type="ECO:0000313" key="2">
    <source>
        <dbReference type="Proteomes" id="UP000680279"/>
    </source>
</evidence>
<dbReference type="Proteomes" id="UP000680279">
    <property type="component" value="Unassembled WGS sequence"/>
</dbReference>
<proteinExistence type="predicted"/>
<name>A0ABQ4K470_9BACI</name>
<protein>
    <submittedName>
        <fullName evidence="1">Uncharacterized protein</fullName>
    </submittedName>
</protein>
<reference evidence="1 2" key="1">
    <citation type="submission" date="2021-03" db="EMBL/GenBank/DDBJ databases">
        <title>Antimicrobial resistance genes in bacteria isolated from Japanese honey, and their potential for conferring macrolide and lincosamide resistance in the American foulbrood pathogen Paenibacillus larvae.</title>
        <authorList>
            <person name="Okamoto M."/>
            <person name="Kumagai M."/>
            <person name="Kanamori H."/>
            <person name="Takamatsu D."/>
        </authorList>
    </citation>
    <scope>NUCLEOTIDE SEQUENCE [LARGE SCALE GENOMIC DNA]</scope>
    <source>
        <strain evidence="1 2">J1TS3</strain>
    </source>
</reference>
<gene>
    <name evidence="1" type="ORF">J1TS3_16660</name>
</gene>
<evidence type="ECO:0000313" key="1">
    <source>
        <dbReference type="EMBL" id="GIN20532.1"/>
    </source>
</evidence>
<organism evidence="1 2">
    <name type="scientific">Siminovitchia fordii</name>
    <dbReference type="NCBI Taxonomy" id="254759"/>
    <lineage>
        <taxon>Bacteria</taxon>
        <taxon>Bacillati</taxon>
        <taxon>Bacillota</taxon>
        <taxon>Bacilli</taxon>
        <taxon>Bacillales</taxon>
        <taxon>Bacillaceae</taxon>
        <taxon>Siminovitchia</taxon>
    </lineage>
</organism>
<dbReference type="EMBL" id="BOQT01000005">
    <property type="protein sequence ID" value="GIN20532.1"/>
    <property type="molecule type" value="Genomic_DNA"/>
</dbReference>
<comment type="caution">
    <text evidence="1">The sequence shown here is derived from an EMBL/GenBank/DDBJ whole genome shotgun (WGS) entry which is preliminary data.</text>
</comment>
<accession>A0ABQ4K470</accession>
<dbReference type="RefSeq" id="WP_018709157.1">
    <property type="nucleotide sequence ID" value="NZ_BOQT01000005.1"/>
</dbReference>
<keyword evidence="2" id="KW-1185">Reference proteome</keyword>